<dbReference type="EMBL" id="MCGN01000003">
    <property type="protein sequence ID" value="ORY99436.1"/>
    <property type="molecule type" value="Genomic_DNA"/>
</dbReference>
<feature type="transmembrane region" description="Helical" evidence="10">
    <location>
        <begin position="90"/>
        <end position="114"/>
    </location>
</feature>
<dbReference type="GO" id="GO:0034203">
    <property type="term" value="P:glycolipid translocation"/>
    <property type="evidence" value="ECO:0007669"/>
    <property type="project" value="TreeGrafter"/>
</dbReference>
<evidence type="ECO:0000256" key="5">
    <source>
        <dbReference type="ARBA" id="ARBA00022824"/>
    </source>
</evidence>
<comment type="pathway">
    <text evidence="2">Protein modification; protein glycosylation.</text>
</comment>
<keyword evidence="12" id="KW-1185">Reference proteome</keyword>
<evidence type="ECO:0000256" key="1">
    <source>
        <dbReference type="ARBA" id="ARBA00004477"/>
    </source>
</evidence>
<comment type="caution">
    <text evidence="11">The sequence shown here is derived from an EMBL/GenBank/DDBJ whole genome shotgun (WGS) entry which is preliminary data.</text>
</comment>
<dbReference type="Proteomes" id="UP000242180">
    <property type="component" value="Unassembled WGS sequence"/>
</dbReference>
<evidence type="ECO:0000256" key="7">
    <source>
        <dbReference type="ARBA" id="ARBA00023136"/>
    </source>
</evidence>
<feature type="transmembrane region" description="Helical" evidence="10">
    <location>
        <begin position="486"/>
        <end position="506"/>
    </location>
</feature>
<dbReference type="InterPro" id="IPR007594">
    <property type="entry name" value="RFT1"/>
</dbReference>
<dbReference type="Pfam" id="PF04506">
    <property type="entry name" value="Rft-1"/>
    <property type="match status" value="1"/>
</dbReference>
<name>A0A1X2HLH2_SYNRA</name>
<evidence type="ECO:0000256" key="4">
    <source>
        <dbReference type="ARBA" id="ARBA00022692"/>
    </source>
</evidence>
<keyword evidence="10" id="KW-0813">Transport</keyword>
<accession>A0A1X2HLH2</accession>
<keyword evidence="7 10" id="KW-0472">Membrane</keyword>
<keyword evidence="4 10" id="KW-0812">Transmembrane</keyword>
<dbReference type="InParanoid" id="A0A1X2HLH2"/>
<feature type="transmembrane region" description="Helical" evidence="10">
    <location>
        <begin position="318"/>
        <end position="338"/>
    </location>
</feature>
<gene>
    <name evidence="11" type="ORF">BCR43DRAFT_472125</name>
</gene>
<feature type="transmembrane region" description="Helical" evidence="10">
    <location>
        <begin position="358"/>
        <end position="380"/>
    </location>
</feature>
<comment type="subcellular location">
    <subcellularLocation>
        <location evidence="1 10">Endoplasmic reticulum membrane</location>
        <topology evidence="1 10">Multi-pass membrane protein</topology>
    </subcellularLocation>
</comment>
<dbReference type="GO" id="GO:0006488">
    <property type="term" value="P:dolichol-linked oligosaccharide biosynthetic process"/>
    <property type="evidence" value="ECO:0007669"/>
    <property type="project" value="InterPro"/>
</dbReference>
<feature type="transmembrane region" description="Helical" evidence="10">
    <location>
        <begin position="158"/>
        <end position="178"/>
    </location>
</feature>
<feature type="transmembrane region" description="Helical" evidence="10">
    <location>
        <begin position="392"/>
        <end position="411"/>
    </location>
</feature>
<dbReference type="GO" id="GO:0005789">
    <property type="term" value="C:endoplasmic reticulum membrane"/>
    <property type="evidence" value="ECO:0007669"/>
    <property type="project" value="UniProtKB-SubCell"/>
</dbReference>
<evidence type="ECO:0000256" key="3">
    <source>
        <dbReference type="ARBA" id="ARBA00010288"/>
    </source>
</evidence>
<feature type="transmembrane region" description="Helical" evidence="10">
    <location>
        <begin position="417"/>
        <end position="435"/>
    </location>
</feature>
<evidence type="ECO:0000256" key="2">
    <source>
        <dbReference type="ARBA" id="ARBA00004922"/>
    </source>
</evidence>
<feature type="transmembrane region" description="Helical" evidence="10">
    <location>
        <begin position="51"/>
        <end position="69"/>
    </location>
</feature>
<proteinExistence type="inferred from homology"/>
<dbReference type="OMA" id="WPGKLFG"/>
<comment type="function">
    <text evidence="9 10">Intramembrane glycolipid transporter that operates in the biosynthetic pathway of dolichol-linked oligosaccharides, the glycan precursors employed in protein asparagine (N)-glycosylation. The sequential addition of sugars to dolichol pyrophosphate produces dolichol-linked oligosaccharides containing fourteen sugars, including two GlcNAcs, nine mannoses and three glucoses. Once assembled, the oligosaccharide is transferred from the lipid to nascent proteins by oligosaccharyltransferases. The assembly of dolichol-linked oligosaccharides begins on the cytosolic side of the endoplasmic reticulum membrane and finishes in its lumen. RFT1 could mediate the translocation of the cytosolically oriented intermediate DolPP-GlcNAc2Man5, produced by ALG11, into the ER lumen where dolichol-linked oligosaccharides assembly continues. However, the intramembrane lipid transporter activity could not be confirmed in vitro.</text>
</comment>
<sequence length="524" mass="58857">MDASKKTDDQQDALLQSTAKGAYYLVLLQFASRMLTFGLHQVVLRYTTAETLGIASVKLELLLSTILFISREGFRCALLREQKREDEQKVTNLSYIPVAVGLVTTVLACGYYLLQIDDTTYPHYRLSVVLFGLSALSELCAEPLFVLAMNRFYFRLRVTVEGVAVVTRCLITFSWTLFLGGGVLAFAVAQAAFGVLMLVGYVIFFLNEAKAGRVDPRALLPRRLINGRWFDPPMLNLATTLTKQSLLKHVLTEGDKMLISALSSDENQGVYAFVVNYGSLVVRILFQPLEETSRTLFSKLLATKTPSSMATASDMLMTLLRCHVLLGFVFTCFATNYTRTLIDLLVGKEWSTERDAPAVLAIYCMYVPIMGINGVTEAFVQAVASKSDLSRLSYYMVGFSACFMFSGYLFMSLFDMGAIGLVLANMVNLGIRIAYSWHYIKRYFGKNMEIGDWLPRLTTTAAFISAWFLTRWSENAIGWATFQQKIMHIAVSGLAFLAVTALTLWVEKDWIRQVRQLLLKRKQD</sequence>
<reference evidence="11 12" key="1">
    <citation type="submission" date="2016-07" db="EMBL/GenBank/DDBJ databases">
        <title>Pervasive Adenine N6-methylation of Active Genes in Fungi.</title>
        <authorList>
            <consortium name="DOE Joint Genome Institute"/>
            <person name="Mondo S.J."/>
            <person name="Dannebaum R.O."/>
            <person name="Kuo R.C."/>
            <person name="Labutti K."/>
            <person name="Haridas S."/>
            <person name="Kuo A."/>
            <person name="Salamov A."/>
            <person name="Ahrendt S.R."/>
            <person name="Lipzen A."/>
            <person name="Sullivan W."/>
            <person name="Andreopoulos W.B."/>
            <person name="Clum A."/>
            <person name="Lindquist E."/>
            <person name="Daum C."/>
            <person name="Ramamoorthy G.K."/>
            <person name="Gryganskyi A."/>
            <person name="Culley D."/>
            <person name="Magnuson J.K."/>
            <person name="James T.Y."/>
            <person name="O'Malley M.A."/>
            <person name="Stajich J.E."/>
            <person name="Spatafora J.W."/>
            <person name="Visel A."/>
            <person name="Grigoriev I.V."/>
        </authorList>
    </citation>
    <scope>NUCLEOTIDE SEQUENCE [LARGE SCALE GENOMIC DNA]</scope>
    <source>
        <strain evidence="11 12">NRRL 2496</strain>
    </source>
</reference>
<evidence type="ECO:0000256" key="9">
    <source>
        <dbReference type="ARBA" id="ARBA00045912"/>
    </source>
</evidence>
<evidence type="ECO:0000256" key="6">
    <source>
        <dbReference type="ARBA" id="ARBA00022989"/>
    </source>
</evidence>
<evidence type="ECO:0000256" key="8">
    <source>
        <dbReference type="ARBA" id="ARBA00044793"/>
    </source>
</evidence>
<comment type="similarity">
    <text evidence="3 10">Belongs to the RFT1 family.</text>
</comment>
<evidence type="ECO:0000313" key="11">
    <source>
        <dbReference type="EMBL" id="ORY99436.1"/>
    </source>
</evidence>
<feature type="transmembrane region" description="Helical" evidence="10">
    <location>
        <begin position="456"/>
        <end position="474"/>
    </location>
</feature>
<feature type="transmembrane region" description="Helical" evidence="10">
    <location>
        <begin position="126"/>
        <end position="146"/>
    </location>
</feature>
<evidence type="ECO:0000313" key="12">
    <source>
        <dbReference type="Proteomes" id="UP000242180"/>
    </source>
</evidence>
<dbReference type="STRING" id="13706.A0A1X2HLH2"/>
<keyword evidence="6 10" id="KW-1133">Transmembrane helix</keyword>
<evidence type="ECO:0000256" key="10">
    <source>
        <dbReference type="RuleBase" id="RU365067"/>
    </source>
</evidence>
<dbReference type="PANTHER" id="PTHR13117:SF5">
    <property type="entry name" value="PROTEIN RFT1 HOMOLOG"/>
    <property type="match status" value="1"/>
</dbReference>
<protein>
    <recommendedName>
        <fullName evidence="8 10">Man(5)GlcNAc(2)-PP-dolichol translocation protein RFT1</fullName>
    </recommendedName>
</protein>
<dbReference type="FunCoup" id="A0A1X2HLH2">
    <property type="interactions" value="376"/>
</dbReference>
<dbReference type="OrthoDB" id="9979195at2759"/>
<dbReference type="AlphaFoldDB" id="A0A1X2HLH2"/>
<feature type="transmembrane region" description="Helical" evidence="10">
    <location>
        <begin position="184"/>
        <end position="207"/>
    </location>
</feature>
<feature type="transmembrane region" description="Helical" evidence="10">
    <location>
        <begin position="21"/>
        <end position="39"/>
    </location>
</feature>
<keyword evidence="5 10" id="KW-0256">Endoplasmic reticulum</keyword>
<organism evidence="11 12">
    <name type="scientific">Syncephalastrum racemosum</name>
    <name type="common">Filamentous fungus</name>
    <dbReference type="NCBI Taxonomy" id="13706"/>
    <lineage>
        <taxon>Eukaryota</taxon>
        <taxon>Fungi</taxon>
        <taxon>Fungi incertae sedis</taxon>
        <taxon>Mucoromycota</taxon>
        <taxon>Mucoromycotina</taxon>
        <taxon>Mucoromycetes</taxon>
        <taxon>Mucorales</taxon>
        <taxon>Syncephalastraceae</taxon>
        <taxon>Syncephalastrum</taxon>
    </lineage>
</organism>
<dbReference type="PANTHER" id="PTHR13117">
    <property type="entry name" value="ENDOPLASMIC RETICULUM MULTISPAN TRANSMEMBRANE PROTEIN-RELATED"/>
    <property type="match status" value="1"/>
</dbReference>